<dbReference type="EC" id="2.4.-.-" evidence="4"/>
<evidence type="ECO:0000259" key="3">
    <source>
        <dbReference type="Pfam" id="PF01973"/>
    </source>
</evidence>
<evidence type="ECO:0000259" key="2">
    <source>
        <dbReference type="Pfam" id="PF00535"/>
    </source>
</evidence>
<dbReference type="SUPFAM" id="SSF53448">
    <property type="entry name" value="Nucleotide-diphospho-sugar transferases"/>
    <property type="match status" value="1"/>
</dbReference>
<organism evidence="4 5">
    <name type="scientific">Hyphobacterium lacteum</name>
    <dbReference type="NCBI Taxonomy" id="3116575"/>
    <lineage>
        <taxon>Bacteria</taxon>
        <taxon>Pseudomonadati</taxon>
        <taxon>Pseudomonadota</taxon>
        <taxon>Alphaproteobacteria</taxon>
        <taxon>Maricaulales</taxon>
        <taxon>Maricaulaceae</taxon>
        <taxon>Hyphobacterium</taxon>
    </lineage>
</organism>
<comment type="caution">
    <text evidence="4">The sequence shown here is derived from an EMBL/GenBank/DDBJ whole genome shotgun (WGS) entry which is preliminary data.</text>
</comment>
<protein>
    <submittedName>
        <fullName evidence="4">Glycosyltransferase</fullName>
        <ecNumber evidence="4">2.4.-.-</ecNumber>
    </submittedName>
</protein>
<accession>A0ABU7LPN6</accession>
<dbReference type="RefSeq" id="WP_330198535.1">
    <property type="nucleotide sequence ID" value="NZ_JAZDRP010000003.1"/>
</dbReference>
<dbReference type="Gene3D" id="3.90.550.10">
    <property type="entry name" value="Spore Coat Polysaccharide Biosynthesis Protein SpsA, Chain A"/>
    <property type="match status" value="1"/>
</dbReference>
<dbReference type="Gene3D" id="3.90.1480.10">
    <property type="entry name" value="Alpha-2,3-sialyltransferase"/>
    <property type="match status" value="1"/>
</dbReference>
<evidence type="ECO:0000313" key="5">
    <source>
        <dbReference type="Proteomes" id="UP001354971"/>
    </source>
</evidence>
<keyword evidence="1" id="KW-0812">Transmembrane</keyword>
<keyword evidence="1" id="KW-1133">Transmembrane helix</keyword>
<dbReference type="InterPro" id="IPR029044">
    <property type="entry name" value="Nucleotide-diphossugar_trans"/>
</dbReference>
<dbReference type="CDD" id="cd06433">
    <property type="entry name" value="GT_2_WfgS_like"/>
    <property type="match status" value="1"/>
</dbReference>
<evidence type="ECO:0000256" key="1">
    <source>
        <dbReference type="SAM" id="Phobius"/>
    </source>
</evidence>
<dbReference type="Proteomes" id="UP001354971">
    <property type="component" value="Unassembled WGS sequence"/>
</dbReference>
<dbReference type="InterPro" id="IPR002826">
    <property type="entry name" value="MptE-like"/>
</dbReference>
<feature type="transmembrane region" description="Helical" evidence="1">
    <location>
        <begin position="627"/>
        <end position="648"/>
    </location>
</feature>
<dbReference type="GO" id="GO:0016757">
    <property type="term" value="F:glycosyltransferase activity"/>
    <property type="evidence" value="ECO:0007669"/>
    <property type="project" value="UniProtKB-KW"/>
</dbReference>
<feature type="domain" description="Glycosyltransferase 2-like" evidence="2">
    <location>
        <begin position="12"/>
        <end position="135"/>
    </location>
</feature>
<gene>
    <name evidence="4" type="ORF">V0U79_05810</name>
</gene>
<proteinExistence type="predicted"/>
<reference evidence="4 5" key="1">
    <citation type="submission" date="2024-01" db="EMBL/GenBank/DDBJ databases">
        <title>Hyphobacterium bacterium isolated from marine sediment.</title>
        <authorList>
            <person name="Zhao S."/>
        </authorList>
    </citation>
    <scope>NUCLEOTIDE SEQUENCE [LARGE SCALE GENOMIC DNA]</scope>
    <source>
        <strain evidence="5">HN65</strain>
    </source>
</reference>
<keyword evidence="5" id="KW-1185">Reference proteome</keyword>
<keyword evidence="4" id="KW-0328">Glycosyltransferase</keyword>
<keyword evidence="4" id="KW-0808">Transferase</keyword>
<dbReference type="EMBL" id="JAZDRP010000003">
    <property type="protein sequence ID" value="MEE2525875.1"/>
    <property type="molecule type" value="Genomic_DNA"/>
</dbReference>
<keyword evidence="1" id="KW-0472">Membrane</keyword>
<feature type="domain" description="6-hydroxymethylpterin diphosphokinase MptE-like" evidence="3">
    <location>
        <begin position="310"/>
        <end position="477"/>
    </location>
</feature>
<dbReference type="InterPro" id="IPR001173">
    <property type="entry name" value="Glyco_trans_2-like"/>
</dbReference>
<dbReference type="PANTHER" id="PTHR22916:SF65">
    <property type="entry name" value="SLR1065 PROTEIN"/>
    <property type="match status" value="1"/>
</dbReference>
<dbReference type="PANTHER" id="PTHR22916">
    <property type="entry name" value="GLYCOSYLTRANSFERASE"/>
    <property type="match status" value="1"/>
</dbReference>
<sequence length="703" mass="77952">MHPSVAPPLTISIVTPNFNGADYLQDCIISVLKQDVKELEYVVVDGASSDSSEAIINQFSQRLHATIIEPDNGHANAINKGFEKTSGEIMGWLNSDDVLFDGTLSIVQRLFAAYPEVEWITGRASSMNATGDVTNIMPARPWSRLRMLAGDHAYIQQESTFWRRSLWERTGAGLDESLRLAVDIELWMRFFREAELHTLDRYLGCFRVRPGQRSVTQAKAYRAETLQVIQRELDHLEPDYRAAYGRLLPKRPTELSEIERELRNAELSVCDPPILKPRDVNRRMLQMVAHSVQSSSGGPASPDLFRTCDLAHFKDKHAGERCVILGNGPSLNQTDLSLLEGETVFASNGAFLLFDRVSWRPSYYACVDSRVLPDRAPNIMAMLEAEPSMTAFFPARLVDHIGNAPPQPARLHIADGPNRYFVSERAPDSSNLPWSMFSPQPATYLVQPPTVTITLLQLAELMGFSEIILVGCDTSYRIEDSVEVGAKDARRAIALTSTRNDDPNHFDPRYFGEGRRWHMPDLKAMIDQYQQARIALETKGVRVFNATVGGELEVFERIDLAEALARPRMSARTPNAGQVQPAAVQPARQPSALLKTVRNNLTALAAGAAGVFTAAALMATMPTLTAAVAMASGFIALAALGLAGAVAIKTRRIVLSLIKRIEAFERDTARQEIELVELNTRLDEAEFDKLLAAAESRRNRSKP</sequence>
<dbReference type="Pfam" id="PF01973">
    <property type="entry name" value="MptE-like"/>
    <property type="match status" value="1"/>
</dbReference>
<dbReference type="Pfam" id="PF00535">
    <property type="entry name" value="Glycos_transf_2"/>
    <property type="match status" value="1"/>
</dbReference>
<evidence type="ECO:0000313" key="4">
    <source>
        <dbReference type="EMBL" id="MEE2525875.1"/>
    </source>
</evidence>
<name>A0ABU7LPN6_9PROT</name>